<protein>
    <submittedName>
        <fullName evidence="2">Uncharacterized protein</fullName>
    </submittedName>
</protein>
<gene>
    <name evidence="2" type="ORF">OBBRIDRAFT_408719</name>
</gene>
<evidence type="ECO:0000256" key="1">
    <source>
        <dbReference type="SAM" id="MobiDB-lite"/>
    </source>
</evidence>
<reference evidence="2 3" key="1">
    <citation type="submission" date="2016-07" db="EMBL/GenBank/DDBJ databases">
        <title>Draft genome of the white-rot fungus Obba rivulosa 3A-2.</title>
        <authorList>
            <consortium name="DOE Joint Genome Institute"/>
            <person name="Miettinen O."/>
            <person name="Riley R."/>
            <person name="Acob R."/>
            <person name="Barry K."/>
            <person name="Cullen D."/>
            <person name="De Vries R."/>
            <person name="Hainaut M."/>
            <person name="Hatakka A."/>
            <person name="Henrissat B."/>
            <person name="Hilden K."/>
            <person name="Kuo R."/>
            <person name="Labutti K."/>
            <person name="Lipzen A."/>
            <person name="Makela M.R."/>
            <person name="Sandor L."/>
            <person name="Spatafora J.W."/>
            <person name="Grigoriev I.V."/>
            <person name="Hibbett D.S."/>
        </authorList>
    </citation>
    <scope>NUCLEOTIDE SEQUENCE [LARGE SCALE GENOMIC DNA]</scope>
    <source>
        <strain evidence="2 3">3A-2</strain>
    </source>
</reference>
<accession>A0A8E2AM82</accession>
<sequence>MRERARSGRCSNTFANMYQCSSVVYYITNCILHKFRPGATEHVVTCKRWRCVLTCIRRILFDFDAFRATFRRFCGFAGRVRPRQPPRSPKRLEKRAKPMRYSPDV</sequence>
<organism evidence="2 3">
    <name type="scientific">Obba rivulosa</name>
    <dbReference type="NCBI Taxonomy" id="1052685"/>
    <lineage>
        <taxon>Eukaryota</taxon>
        <taxon>Fungi</taxon>
        <taxon>Dikarya</taxon>
        <taxon>Basidiomycota</taxon>
        <taxon>Agaricomycotina</taxon>
        <taxon>Agaricomycetes</taxon>
        <taxon>Polyporales</taxon>
        <taxon>Gelatoporiaceae</taxon>
        <taxon>Obba</taxon>
    </lineage>
</organism>
<dbReference type="AlphaFoldDB" id="A0A8E2AM82"/>
<dbReference type="Proteomes" id="UP000250043">
    <property type="component" value="Unassembled WGS sequence"/>
</dbReference>
<dbReference type="EMBL" id="KV722676">
    <property type="protein sequence ID" value="OCH84419.1"/>
    <property type="molecule type" value="Genomic_DNA"/>
</dbReference>
<proteinExistence type="predicted"/>
<feature type="compositionally biased region" description="Basic residues" evidence="1">
    <location>
        <begin position="81"/>
        <end position="98"/>
    </location>
</feature>
<evidence type="ECO:0000313" key="2">
    <source>
        <dbReference type="EMBL" id="OCH84419.1"/>
    </source>
</evidence>
<name>A0A8E2AM82_9APHY</name>
<keyword evidence="3" id="KW-1185">Reference proteome</keyword>
<feature type="region of interest" description="Disordered" evidence="1">
    <location>
        <begin position="81"/>
        <end position="105"/>
    </location>
</feature>
<evidence type="ECO:0000313" key="3">
    <source>
        <dbReference type="Proteomes" id="UP000250043"/>
    </source>
</evidence>